<comment type="subcellular location">
    <subcellularLocation>
        <location evidence="2">Cytoplasm</location>
    </subcellularLocation>
    <subcellularLocation>
        <location evidence="1">Nucleus</location>
    </subcellularLocation>
</comment>
<dbReference type="EMBL" id="JZEE01000541">
    <property type="protein sequence ID" value="KJK63830.1"/>
    <property type="molecule type" value="Genomic_DNA"/>
</dbReference>
<name>A0A0F0I7X7_ASPPU</name>
<evidence type="ECO:0008006" key="8">
    <source>
        <dbReference type="Google" id="ProtNLM"/>
    </source>
</evidence>
<evidence type="ECO:0000256" key="4">
    <source>
        <dbReference type="ARBA" id="ARBA00023242"/>
    </source>
</evidence>
<accession>A0A0F0I7X7</accession>
<dbReference type="GO" id="GO:0005737">
    <property type="term" value="C:cytoplasm"/>
    <property type="evidence" value="ECO:0007669"/>
    <property type="project" value="UniProtKB-SubCell"/>
</dbReference>
<evidence type="ECO:0000256" key="2">
    <source>
        <dbReference type="ARBA" id="ARBA00004496"/>
    </source>
</evidence>
<proteinExistence type="predicted"/>
<feature type="region of interest" description="Disordered" evidence="5">
    <location>
        <begin position="1"/>
        <end position="32"/>
    </location>
</feature>
<evidence type="ECO:0000256" key="5">
    <source>
        <dbReference type="SAM" id="MobiDB-lite"/>
    </source>
</evidence>
<dbReference type="InterPro" id="IPR044159">
    <property type="entry name" value="IQM"/>
</dbReference>
<feature type="region of interest" description="Disordered" evidence="5">
    <location>
        <begin position="285"/>
        <end position="319"/>
    </location>
</feature>
<comment type="caution">
    <text evidence="6">The sequence shown here is derived from an EMBL/GenBank/DDBJ whole genome shotgun (WGS) entry which is preliminary data.</text>
</comment>
<keyword evidence="3" id="KW-0963">Cytoplasm</keyword>
<protein>
    <recommendedName>
        <fullName evidence="8">IQ calmodulin-binding motif protein</fullName>
    </recommendedName>
</protein>
<dbReference type="Proteomes" id="UP000033540">
    <property type="component" value="Unassembled WGS sequence"/>
</dbReference>
<dbReference type="STRING" id="1403190.A0A0F0I7X7"/>
<dbReference type="PROSITE" id="PS50096">
    <property type="entry name" value="IQ"/>
    <property type="match status" value="1"/>
</dbReference>
<evidence type="ECO:0000256" key="3">
    <source>
        <dbReference type="ARBA" id="ARBA00022490"/>
    </source>
</evidence>
<dbReference type="OrthoDB" id="7344096at2759"/>
<keyword evidence="4" id="KW-0539">Nucleus</keyword>
<feature type="compositionally biased region" description="Low complexity" evidence="5">
    <location>
        <begin position="296"/>
        <end position="314"/>
    </location>
</feature>
<dbReference type="GO" id="GO:0005634">
    <property type="term" value="C:nucleus"/>
    <property type="evidence" value="ECO:0007669"/>
    <property type="project" value="UniProtKB-SubCell"/>
</dbReference>
<sequence length="582" mass="65791">MTKDAHSPRLVASAAFDSATDPMERPPGNDVTDKEQWAARAIQRTYRGYRTRRELRGCGISATTRWVEVGLDSFLSSSLSHSDPRQAVKEAEWRLLHRPSAPEATVENDSSAHARRNWQRAVSVAKRAGGDDDLDQESASPTRNATRRASGSLASQPAQLDLPPGTTAKMMDLQYFLELVDLKHRHGSNLRVYHSYWKNSTTAQNFFFWLDYGEGKDLDLPQCPRDKLERQQVRYLTREERMHYLVTVDEAGLFRWAKNNERVWTDNRRFKDSLKGVVHIDEDAPQFQGNTEAGDPDSFLTSSSSSVSSLSSSDYDSDSDMCAREAKETYVNEDYKAVKKLKKVVHVSPSTVLNSIKGKSLKKEDMWIFVSFSITCIYYILTLTCAFQHSSFLRGARIAAAGLIKVRDGQLRSLAPLSGHYRPPAVNFRAFIHSLQDRGVDMSHVSISKSYAVLAGIEGYTRTKHKVRALHEKVDDVKQKVLQGHHNGEKDQDPAHRQNDGDSKPRPLCYGEEEMPLIKARTKSVLGTHRKVCDWDTGVQLNQQLRSRTSAMVWPNFNILLTDIDTNNNTKGYSFNPGKCLY</sequence>
<dbReference type="AlphaFoldDB" id="A0A0F0I7X7"/>
<evidence type="ECO:0000256" key="1">
    <source>
        <dbReference type="ARBA" id="ARBA00004123"/>
    </source>
</evidence>
<gene>
    <name evidence="6" type="ORF">P875_00064724</name>
</gene>
<feature type="region of interest" description="Disordered" evidence="5">
    <location>
        <begin position="485"/>
        <end position="513"/>
    </location>
</feature>
<dbReference type="PANTHER" id="PTHR31250">
    <property type="entry name" value="IQ DOMAIN-CONTAINING PROTEIN IQM3"/>
    <property type="match status" value="1"/>
</dbReference>
<dbReference type="PANTHER" id="PTHR31250:SF27">
    <property type="entry name" value="IQ DOMAIN-CONTAINING PROTEIN IQM5"/>
    <property type="match status" value="1"/>
</dbReference>
<evidence type="ECO:0000313" key="6">
    <source>
        <dbReference type="EMBL" id="KJK63830.1"/>
    </source>
</evidence>
<organism evidence="6 7">
    <name type="scientific">Aspergillus parasiticus (strain ATCC 56775 / NRRL 5862 / SRRC 143 / SU-1)</name>
    <dbReference type="NCBI Taxonomy" id="1403190"/>
    <lineage>
        <taxon>Eukaryota</taxon>
        <taxon>Fungi</taxon>
        <taxon>Dikarya</taxon>
        <taxon>Ascomycota</taxon>
        <taxon>Pezizomycotina</taxon>
        <taxon>Eurotiomycetes</taxon>
        <taxon>Eurotiomycetidae</taxon>
        <taxon>Eurotiales</taxon>
        <taxon>Aspergillaceae</taxon>
        <taxon>Aspergillus</taxon>
        <taxon>Aspergillus subgen. Circumdati</taxon>
    </lineage>
</organism>
<feature type="compositionally biased region" description="Polar residues" evidence="5">
    <location>
        <begin position="137"/>
        <end position="158"/>
    </location>
</feature>
<feature type="region of interest" description="Disordered" evidence="5">
    <location>
        <begin position="100"/>
        <end position="164"/>
    </location>
</feature>
<reference evidence="6 7" key="1">
    <citation type="submission" date="2015-02" db="EMBL/GenBank/DDBJ databases">
        <title>Draft genome sequence of Aspergillus parasiticus SU-1.</title>
        <authorList>
            <person name="Yu J."/>
            <person name="Fedorova N."/>
            <person name="Yin Y."/>
            <person name="Losada L."/>
            <person name="Zafar N."/>
            <person name="Taujale R."/>
            <person name="Ehrlich K.C."/>
            <person name="Bhatnagar D."/>
            <person name="Cleveland T.E."/>
            <person name="Bennett J.W."/>
            <person name="Nierman W.C."/>
        </authorList>
    </citation>
    <scope>NUCLEOTIDE SEQUENCE [LARGE SCALE GENOMIC DNA]</scope>
    <source>
        <strain evidence="7">ATCC 56775 / NRRL 5862 / SRRC 143 / SU-1</strain>
    </source>
</reference>
<feature type="compositionally biased region" description="Basic and acidic residues" evidence="5">
    <location>
        <begin position="486"/>
        <end position="505"/>
    </location>
</feature>
<evidence type="ECO:0000313" key="7">
    <source>
        <dbReference type="Proteomes" id="UP000033540"/>
    </source>
</evidence>